<keyword evidence="2" id="KW-1185">Reference proteome</keyword>
<organism evidence="1 2">
    <name type="scientific">Colletotrichum godetiae</name>
    <dbReference type="NCBI Taxonomy" id="1209918"/>
    <lineage>
        <taxon>Eukaryota</taxon>
        <taxon>Fungi</taxon>
        <taxon>Dikarya</taxon>
        <taxon>Ascomycota</taxon>
        <taxon>Pezizomycotina</taxon>
        <taxon>Sordariomycetes</taxon>
        <taxon>Hypocreomycetidae</taxon>
        <taxon>Glomerellales</taxon>
        <taxon>Glomerellaceae</taxon>
        <taxon>Colletotrichum</taxon>
        <taxon>Colletotrichum acutatum species complex</taxon>
    </lineage>
</organism>
<accession>A0AAJ0AZ27</accession>
<dbReference type="Proteomes" id="UP001224890">
    <property type="component" value="Unassembled WGS sequence"/>
</dbReference>
<dbReference type="GeneID" id="85458322"/>
<dbReference type="AlphaFoldDB" id="A0AAJ0AZ27"/>
<proteinExistence type="predicted"/>
<evidence type="ECO:0008006" key="3">
    <source>
        <dbReference type="Google" id="ProtNLM"/>
    </source>
</evidence>
<reference evidence="1" key="1">
    <citation type="submission" date="2021-06" db="EMBL/GenBank/DDBJ databases">
        <title>Comparative genomics, transcriptomics and evolutionary studies reveal genomic signatures of adaptation to plant cell wall in hemibiotrophic fungi.</title>
        <authorList>
            <consortium name="DOE Joint Genome Institute"/>
            <person name="Baroncelli R."/>
            <person name="Diaz J.F."/>
            <person name="Benocci T."/>
            <person name="Peng M."/>
            <person name="Battaglia E."/>
            <person name="Haridas S."/>
            <person name="Andreopoulos W."/>
            <person name="Labutti K."/>
            <person name="Pangilinan J."/>
            <person name="Floch G.L."/>
            <person name="Makela M.R."/>
            <person name="Henrissat B."/>
            <person name="Grigoriev I.V."/>
            <person name="Crouch J.A."/>
            <person name="De Vries R.P."/>
            <person name="Sukno S.A."/>
            <person name="Thon M.R."/>
        </authorList>
    </citation>
    <scope>NUCLEOTIDE SEQUENCE</scope>
    <source>
        <strain evidence="1">CBS 193.32</strain>
    </source>
</reference>
<evidence type="ECO:0000313" key="2">
    <source>
        <dbReference type="Proteomes" id="UP001224890"/>
    </source>
</evidence>
<sequence length="95" mass="10854">MLKYCIKSALSISERANSQRSWISKVSAGYRCLHSTCISTTKIFGGNRQIEVHIQRHHLPKQFICHTCGGQYGEIDLKYHRRVWGGRTVQCSSTN</sequence>
<protein>
    <recommendedName>
        <fullName evidence="3">C2H2-type domain-containing protein</fullName>
    </recommendedName>
</protein>
<gene>
    <name evidence="1" type="ORF">BDP55DRAFT_647592</name>
</gene>
<evidence type="ECO:0000313" key="1">
    <source>
        <dbReference type="EMBL" id="KAK1691636.1"/>
    </source>
</evidence>
<comment type="caution">
    <text evidence="1">The sequence shown here is derived from an EMBL/GenBank/DDBJ whole genome shotgun (WGS) entry which is preliminary data.</text>
</comment>
<name>A0AAJ0AZ27_9PEZI</name>
<dbReference type="EMBL" id="JAHMHR010000004">
    <property type="protein sequence ID" value="KAK1691636.1"/>
    <property type="molecule type" value="Genomic_DNA"/>
</dbReference>
<dbReference type="RefSeq" id="XP_060435331.1">
    <property type="nucleotide sequence ID" value="XM_060573796.1"/>
</dbReference>